<keyword evidence="6 7" id="KW-0472">Membrane</keyword>
<evidence type="ECO:0000256" key="3">
    <source>
        <dbReference type="ARBA" id="ARBA00022448"/>
    </source>
</evidence>
<dbReference type="InterPro" id="IPR036259">
    <property type="entry name" value="MFS_trans_sf"/>
</dbReference>
<dbReference type="RefSeq" id="WP_013607659.1">
    <property type="nucleotide sequence ID" value="NC_015152.1"/>
</dbReference>
<evidence type="ECO:0000256" key="2">
    <source>
        <dbReference type="ARBA" id="ARBA00008335"/>
    </source>
</evidence>
<feature type="transmembrane region" description="Helical" evidence="7">
    <location>
        <begin position="205"/>
        <end position="226"/>
    </location>
</feature>
<feature type="transmembrane region" description="Helical" evidence="7">
    <location>
        <begin position="238"/>
        <end position="257"/>
    </location>
</feature>
<dbReference type="AlphaFoldDB" id="F0RTS0"/>
<dbReference type="EMBL" id="CP002541">
    <property type="protein sequence ID" value="ADY13810.1"/>
    <property type="molecule type" value="Genomic_DNA"/>
</dbReference>
<feature type="transmembrane region" description="Helical" evidence="7">
    <location>
        <begin position="90"/>
        <end position="108"/>
    </location>
</feature>
<dbReference type="STRING" id="158189.SpiBuddy_1987"/>
<dbReference type="GO" id="GO:0012505">
    <property type="term" value="C:endomembrane system"/>
    <property type="evidence" value="ECO:0007669"/>
    <property type="project" value="UniProtKB-SubCell"/>
</dbReference>
<feature type="transmembrane region" description="Helical" evidence="7">
    <location>
        <begin position="41"/>
        <end position="60"/>
    </location>
</feature>
<gene>
    <name evidence="8" type="ordered locus">SpiBuddy_1987</name>
</gene>
<dbReference type="CDD" id="cd06174">
    <property type="entry name" value="MFS"/>
    <property type="match status" value="1"/>
</dbReference>
<keyword evidence="3" id="KW-0813">Transport</keyword>
<comment type="subcellular location">
    <subcellularLocation>
        <location evidence="1">Endomembrane system</location>
        <topology evidence="1">Multi-pass membrane protein</topology>
    </subcellularLocation>
</comment>
<dbReference type="Gene3D" id="1.20.1250.20">
    <property type="entry name" value="MFS general substrate transporter like domains"/>
    <property type="match status" value="1"/>
</dbReference>
<dbReference type="InterPro" id="IPR051788">
    <property type="entry name" value="MFS_Transporter"/>
</dbReference>
<keyword evidence="5 7" id="KW-1133">Transmembrane helix</keyword>
<dbReference type="GO" id="GO:0016020">
    <property type="term" value="C:membrane"/>
    <property type="evidence" value="ECO:0007669"/>
    <property type="project" value="TreeGrafter"/>
</dbReference>
<dbReference type="HOGENOM" id="CLU_731388_0_0_12"/>
<dbReference type="KEGG" id="sbu:SpiBuddy_1987"/>
<feature type="transmembrane region" description="Helical" evidence="7">
    <location>
        <begin position="335"/>
        <end position="352"/>
    </location>
</feature>
<evidence type="ECO:0000313" key="9">
    <source>
        <dbReference type="Proteomes" id="UP000008466"/>
    </source>
</evidence>
<feature type="transmembrane region" description="Helical" evidence="7">
    <location>
        <begin position="129"/>
        <end position="147"/>
    </location>
</feature>
<evidence type="ECO:0000256" key="7">
    <source>
        <dbReference type="SAM" id="Phobius"/>
    </source>
</evidence>
<evidence type="ECO:0000256" key="4">
    <source>
        <dbReference type="ARBA" id="ARBA00022692"/>
    </source>
</evidence>
<feature type="transmembrane region" description="Helical" evidence="7">
    <location>
        <begin position="269"/>
        <end position="287"/>
    </location>
</feature>
<evidence type="ECO:0000256" key="1">
    <source>
        <dbReference type="ARBA" id="ARBA00004127"/>
    </source>
</evidence>
<dbReference type="PANTHER" id="PTHR23514">
    <property type="entry name" value="BYPASS OF STOP CODON PROTEIN 6"/>
    <property type="match status" value="1"/>
</dbReference>
<protein>
    <submittedName>
        <fullName evidence="8">Major facilitator superfamily MFS_1</fullName>
    </submittedName>
</protein>
<evidence type="ECO:0000256" key="5">
    <source>
        <dbReference type="ARBA" id="ARBA00022989"/>
    </source>
</evidence>
<reference evidence="9" key="1">
    <citation type="submission" date="2011-02" db="EMBL/GenBank/DDBJ databases">
        <title>Complete sequence of Spirochaeta sp. Buddy.</title>
        <authorList>
            <person name="Lucas S."/>
            <person name="Copeland A."/>
            <person name="Lapidus A."/>
            <person name="Cheng J.-F."/>
            <person name="Goodwin L."/>
            <person name="Pitluck S."/>
            <person name="Zeytun A."/>
            <person name="Detter J.C."/>
            <person name="Han C."/>
            <person name="Tapia R."/>
            <person name="Land M."/>
            <person name="Hauser L."/>
            <person name="Kyrpides N."/>
            <person name="Ivanova N."/>
            <person name="Mikhailova N."/>
            <person name="Pagani I."/>
            <person name="Ritalahti K.M."/>
            <person name="Loeffler F.E."/>
            <person name="Woyke T."/>
        </authorList>
    </citation>
    <scope>NUCLEOTIDE SEQUENCE [LARGE SCALE GENOMIC DNA]</scope>
    <source>
        <strain evidence="9">ATCC BAA-1886 / DSM 22777 / Buddy</strain>
    </source>
</reference>
<dbReference type="InterPro" id="IPR011701">
    <property type="entry name" value="MFS"/>
</dbReference>
<name>F0RTS0_SPHGB</name>
<dbReference type="GO" id="GO:0022857">
    <property type="term" value="F:transmembrane transporter activity"/>
    <property type="evidence" value="ECO:0007669"/>
    <property type="project" value="InterPro"/>
</dbReference>
<dbReference type="OrthoDB" id="9839670at2"/>
<keyword evidence="4 7" id="KW-0812">Transmembrane</keyword>
<evidence type="ECO:0000313" key="8">
    <source>
        <dbReference type="EMBL" id="ADY13810.1"/>
    </source>
</evidence>
<accession>F0RTS0</accession>
<dbReference type="eggNOG" id="COG0738">
    <property type="taxonomic scope" value="Bacteria"/>
</dbReference>
<dbReference type="SUPFAM" id="SSF103473">
    <property type="entry name" value="MFS general substrate transporter"/>
    <property type="match status" value="1"/>
</dbReference>
<dbReference type="PANTHER" id="PTHR23514:SF3">
    <property type="entry name" value="BYPASS OF STOP CODON PROTEIN 6"/>
    <property type="match status" value="1"/>
</dbReference>
<evidence type="ECO:0000256" key="6">
    <source>
        <dbReference type="ARBA" id="ARBA00023136"/>
    </source>
</evidence>
<keyword evidence="9" id="KW-1185">Reference proteome</keyword>
<proteinExistence type="inferred from homology"/>
<feature type="transmembrane region" description="Helical" evidence="7">
    <location>
        <begin position="67"/>
        <end position="84"/>
    </location>
</feature>
<organism evidence="8 9">
    <name type="scientific">Sphaerochaeta globosa (strain ATCC BAA-1886 / DSM 22777 / Buddy)</name>
    <name type="common">Spirochaeta sp. (strain Buddy)</name>
    <dbReference type="NCBI Taxonomy" id="158189"/>
    <lineage>
        <taxon>Bacteria</taxon>
        <taxon>Pseudomonadati</taxon>
        <taxon>Spirochaetota</taxon>
        <taxon>Spirochaetia</taxon>
        <taxon>Spirochaetales</taxon>
        <taxon>Sphaerochaetaceae</taxon>
        <taxon>Sphaerochaeta</taxon>
    </lineage>
</organism>
<dbReference type="Pfam" id="PF07690">
    <property type="entry name" value="MFS_1"/>
    <property type="match status" value="1"/>
</dbReference>
<comment type="similarity">
    <text evidence="2">Belongs to the major facilitator superfamily.</text>
</comment>
<sequence>MGIRILLFAMVMVLAFSGSLFGGLGEEIQRACSISLTQMGLLMSLSQVGSFISFVTLPLLAKRLSAYSLLIWGILASSVTLLGMGLSRNLLFFGTFFLLNALGGYLYGTSNVMVLINVDRAHMKTNIPLMHLTFSIASIFSGYYITYLKLHTWYHGYVQMALAYLVMGLLFIAFKPVGTEQWERRKGQTLSDSFSLLRNRSFVKYLAFLIIANSVEYCNVVYPLLAISQLHQGGAKEVGLAIIMLHAGSTLSRLFAIPLLKKGFAPQRILFVHCLLSMLGLGGFFLAPSLGFAYLSMALMGLGMGGVNPISQVLEISRWPLDLLQLANIRSMGSTLGRIGMPLAVGVVISFSSLSTSFLLLSLSMGIAALFLLASKGESTPC</sequence>
<feature type="transmembrane region" description="Helical" evidence="7">
    <location>
        <begin position="153"/>
        <end position="174"/>
    </location>
</feature>
<dbReference type="Proteomes" id="UP000008466">
    <property type="component" value="Chromosome"/>
</dbReference>